<dbReference type="InterPro" id="IPR002881">
    <property type="entry name" value="DUF58"/>
</dbReference>
<accession>A0A285RD52</accession>
<evidence type="ECO:0000256" key="1">
    <source>
        <dbReference type="SAM" id="MobiDB-lite"/>
    </source>
</evidence>
<dbReference type="PANTHER" id="PTHR33608">
    <property type="entry name" value="BLL2464 PROTEIN"/>
    <property type="match status" value="1"/>
</dbReference>
<protein>
    <submittedName>
        <fullName evidence="3">Uncharacterized conserved protein, DUF58 family, contains vWF domain</fullName>
    </submittedName>
</protein>
<evidence type="ECO:0000313" key="3">
    <source>
        <dbReference type="EMBL" id="SOB90332.1"/>
    </source>
</evidence>
<feature type="domain" description="DUF58" evidence="2">
    <location>
        <begin position="72"/>
        <end position="272"/>
    </location>
</feature>
<reference evidence="3 4" key="1">
    <citation type="submission" date="2017-08" db="EMBL/GenBank/DDBJ databases">
        <authorList>
            <person name="de Groot N.N."/>
        </authorList>
    </citation>
    <scope>NUCLEOTIDE SEQUENCE [LARGE SCALE GENOMIC DNA]</scope>
    <source>
        <strain evidence="3 4">USBA 352</strain>
    </source>
</reference>
<evidence type="ECO:0000259" key="2">
    <source>
        <dbReference type="Pfam" id="PF01882"/>
    </source>
</evidence>
<dbReference type="AlphaFoldDB" id="A0A285RD52"/>
<dbReference type="Proteomes" id="UP000219331">
    <property type="component" value="Unassembled WGS sequence"/>
</dbReference>
<feature type="region of interest" description="Disordered" evidence="1">
    <location>
        <begin position="1"/>
        <end position="23"/>
    </location>
</feature>
<evidence type="ECO:0000313" key="4">
    <source>
        <dbReference type="Proteomes" id="UP000219331"/>
    </source>
</evidence>
<dbReference type="Pfam" id="PF01882">
    <property type="entry name" value="DUF58"/>
    <property type="match status" value="1"/>
</dbReference>
<name>A0A285RD52_9HYPH</name>
<organism evidence="3 4">
    <name type="scientific">Stappia indica</name>
    <dbReference type="NCBI Taxonomy" id="538381"/>
    <lineage>
        <taxon>Bacteria</taxon>
        <taxon>Pseudomonadati</taxon>
        <taxon>Pseudomonadota</taxon>
        <taxon>Alphaproteobacteria</taxon>
        <taxon>Hyphomicrobiales</taxon>
        <taxon>Stappiaceae</taxon>
        <taxon>Stappia</taxon>
    </lineage>
</organism>
<keyword evidence="4" id="KW-1185">Reference proteome</keyword>
<gene>
    <name evidence="3" type="ORF">SAMN05421512_101429</name>
</gene>
<dbReference type="PANTHER" id="PTHR33608:SF6">
    <property type="entry name" value="BLL2464 PROTEIN"/>
    <property type="match status" value="1"/>
</dbReference>
<sequence>MSGLGRFSLSSPGSASQDDEQGAAWPQVVAGARSLAEALPDLLVEARQVAMTINAGWHGRRRSGTGENFWQFRPFIAGEPVRRIDWRRSARDDHLYVREREWEAAHTVWLWADLSPSMGFRSHLSQVLKRDRALVLLLAMADLLADTGERIGLPGLRRPAADRHAAERIADALGHLADPVSLPPTEDIRRFSEVVLIGDLLDPVEETLSWMRKVAATGARAHVVMVLDPIEETFPFTGRTEFRDPETGFKLTSGKAEQWRRAYRDRLEAHRQALSDAARRAGWTFVVHHTDRPASEPMLVLHSRLSGIPLNGSGGAGR</sequence>
<proteinExistence type="predicted"/>
<dbReference type="RefSeq" id="WP_097173754.1">
    <property type="nucleotide sequence ID" value="NZ_OBML01000001.1"/>
</dbReference>
<dbReference type="STRING" id="538381.GCA_001696535_01556"/>
<dbReference type="EMBL" id="OBML01000001">
    <property type="protein sequence ID" value="SOB90332.1"/>
    <property type="molecule type" value="Genomic_DNA"/>
</dbReference>
<dbReference type="OrthoDB" id="9794556at2"/>